<evidence type="ECO:0000256" key="4">
    <source>
        <dbReference type="ARBA" id="ARBA00022741"/>
    </source>
</evidence>
<dbReference type="InterPro" id="IPR050482">
    <property type="entry name" value="Sensor_HK_TwoCompSys"/>
</dbReference>
<dbReference type="GO" id="GO:0005524">
    <property type="term" value="F:ATP binding"/>
    <property type="evidence" value="ECO:0007669"/>
    <property type="project" value="UniProtKB-KW"/>
</dbReference>
<dbReference type="SUPFAM" id="SSF55781">
    <property type="entry name" value="GAF domain-like"/>
    <property type="match status" value="2"/>
</dbReference>
<dbReference type="Pfam" id="PF13185">
    <property type="entry name" value="GAF_2"/>
    <property type="match status" value="1"/>
</dbReference>
<evidence type="ECO:0000313" key="9">
    <source>
        <dbReference type="EMBL" id="AYB43746.1"/>
    </source>
</evidence>
<gene>
    <name evidence="9" type="ORF">D5F53_10775</name>
</gene>
<sequence>MSTHDPHIQELITLKTIAETLNESNELTPMLDVVIGKLLELTGLTTGWLFLVEEKRTHEFVAGRNLPPALRREDDEPMRCGSCWCLERYDDGRLKNAVNILNCKRLDNAVRYQWGDTEGITHHATVPLRSGSRRFGVLNVAAPGKLHFSKEELALLESVAYQIGSAIERMRLYAAEQRRADLFARLGEYSSALGAYASQAVSRAELTEQVMSLLGRYFDWPVAALLEPVGQEITLRALYSEGQTTLPHAKFPLADMARTNPDAVKRSAEPGGVPDAQQLADQLVEKGWVAPIRRAVAVPLTVASDSLTGMLLVGYDQYGDQHRADMEVIEAIAEHIGMTLQRIRLEENRRELARMDERNRLARDLHDSVSQTLFSLVMMSKGVGGMIAAEPHEQKSLLQDTIHDIQSLSQSALKEMRELIMQLRPPGLEEGLMTGLKQYGERLKLHVRTHISGMQELPRIAEEALWRIGQEALNNVSKHADTKEVTVALSLQNDEAELRIEDQGRGITKQRWKELTRHSIGLSSMRERAESLGGQFRLYSVHREGTIIEVAIPLRAVTTEKGGITDDPIVNS</sequence>
<dbReference type="PANTHER" id="PTHR24421">
    <property type="entry name" value="NITRATE/NITRITE SENSOR PROTEIN NARX-RELATED"/>
    <property type="match status" value="1"/>
</dbReference>
<dbReference type="Gene3D" id="3.30.450.40">
    <property type="match status" value="2"/>
</dbReference>
<dbReference type="InterPro" id="IPR005467">
    <property type="entry name" value="His_kinase_dom"/>
</dbReference>
<dbReference type="PROSITE" id="PS50109">
    <property type="entry name" value="HIS_KIN"/>
    <property type="match status" value="1"/>
</dbReference>
<dbReference type="SMART" id="SM00387">
    <property type="entry name" value="HATPase_c"/>
    <property type="match status" value="1"/>
</dbReference>
<reference evidence="9 10" key="1">
    <citation type="submission" date="2018-09" db="EMBL/GenBank/DDBJ databases">
        <title>Genome Sequence of Paenibacillus lautus Strain E7593-69, Azo Dye-Degrading Bacteria, Isolated from Commercial Tattoo Inks.</title>
        <authorList>
            <person name="Nho S.W."/>
            <person name="Kim S.-J."/>
            <person name="Kweon O."/>
            <person name="Cerniglia C.E."/>
        </authorList>
    </citation>
    <scope>NUCLEOTIDE SEQUENCE [LARGE SCALE GENOMIC DNA]</scope>
    <source>
        <strain evidence="9 10">E7593-69</strain>
    </source>
</reference>
<dbReference type="InterPro" id="IPR011712">
    <property type="entry name" value="Sig_transdc_His_kin_sub3_dim/P"/>
</dbReference>
<keyword evidence="3" id="KW-0808">Transferase</keyword>
<dbReference type="PANTHER" id="PTHR24421:SF40">
    <property type="entry name" value="SENSOR HISTIDINE KINASE YHCY"/>
    <property type="match status" value="1"/>
</dbReference>
<dbReference type="SUPFAM" id="SSF55874">
    <property type="entry name" value="ATPase domain of HSP90 chaperone/DNA topoisomerase II/histidine kinase"/>
    <property type="match status" value="1"/>
</dbReference>
<dbReference type="EMBL" id="CP032412">
    <property type="protein sequence ID" value="AYB43746.1"/>
    <property type="molecule type" value="Genomic_DNA"/>
</dbReference>
<evidence type="ECO:0000256" key="2">
    <source>
        <dbReference type="ARBA" id="ARBA00012438"/>
    </source>
</evidence>
<keyword evidence="5" id="KW-0418">Kinase</keyword>
<accession>A0A385TJD2</accession>
<dbReference type="SMART" id="SM00065">
    <property type="entry name" value="GAF"/>
    <property type="match status" value="2"/>
</dbReference>
<dbReference type="KEGG" id="plw:D5F53_10775"/>
<evidence type="ECO:0000256" key="7">
    <source>
        <dbReference type="ARBA" id="ARBA00023012"/>
    </source>
</evidence>
<organism evidence="9 10">
    <name type="scientific">Paenibacillus lautus</name>
    <name type="common">Bacillus lautus</name>
    <dbReference type="NCBI Taxonomy" id="1401"/>
    <lineage>
        <taxon>Bacteria</taxon>
        <taxon>Bacillati</taxon>
        <taxon>Bacillota</taxon>
        <taxon>Bacilli</taxon>
        <taxon>Bacillales</taxon>
        <taxon>Paenibacillaceae</taxon>
        <taxon>Paenibacillus</taxon>
    </lineage>
</organism>
<evidence type="ECO:0000256" key="5">
    <source>
        <dbReference type="ARBA" id="ARBA00022777"/>
    </source>
</evidence>
<dbReference type="InterPro" id="IPR029016">
    <property type="entry name" value="GAF-like_dom_sf"/>
</dbReference>
<dbReference type="RefSeq" id="WP_119847678.1">
    <property type="nucleotide sequence ID" value="NZ_CP032412.1"/>
</dbReference>
<dbReference type="Pfam" id="PF07730">
    <property type="entry name" value="HisKA_3"/>
    <property type="match status" value="1"/>
</dbReference>
<dbReference type="InterPro" id="IPR003018">
    <property type="entry name" value="GAF"/>
</dbReference>
<evidence type="ECO:0000259" key="8">
    <source>
        <dbReference type="PROSITE" id="PS50109"/>
    </source>
</evidence>
<evidence type="ECO:0000313" key="10">
    <source>
        <dbReference type="Proteomes" id="UP000266552"/>
    </source>
</evidence>
<evidence type="ECO:0000256" key="1">
    <source>
        <dbReference type="ARBA" id="ARBA00000085"/>
    </source>
</evidence>
<keyword evidence="6" id="KW-0067">ATP-binding</keyword>
<protein>
    <recommendedName>
        <fullName evidence="2">histidine kinase</fullName>
        <ecNumber evidence="2">2.7.13.3</ecNumber>
    </recommendedName>
</protein>
<evidence type="ECO:0000256" key="3">
    <source>
        <dbReference type="ARBA" id="ARBA00022679"/>
    </source>
</evidence>
<dbReference type="EC" id="2.7.13.3" evidence="2"/>
<dbReference type="Gene3D" id="1.20.5.1930">
    <property type="match status" value="1"/>
</dbReference>
<keyword evidence="4" id="KW-0547">Nucleotide-binding</keyword>
<keyword evidence="7" id="KW-0902">Two-component regulatory system</keyword>
<dbReference type="CDD" id="cd16917">
    <property type="entry name" value="HATPase_UhpB-NarQ-NarX-like"/>
    <property type="match status" value="1"/>
</dbReference>
<feature type="domain" description="Histidine kinase" evidence="8">
    <location>
        <begin position="465"/>
        <end position="556"/>
    </location>
</feature>
<dbReference type="Pfam" id="PF02518">
    <property type="entry name" value="HATPase_c"/>
    <property type="match status" value="1"/>
</dbReference>
<dbReference type="GO" id="GO:0016020">
    <property type="term" value="C:membrane"/>
    <property type="evidence" value="ECO:0007669"/>
    <property type="project" value="InterPro"/>
</dbReference>
<dbReference type="Gene3D" id="3.30.565.10">
    <property type="entry name" value="Histidine kinase-like ATPase, C-terminal domain"/>
    <property type="match status" value="1"/>
</dbReference>
<dbReference type="GO" id="GO:0000155">
    <property type="term" value="F:phosphorelay sensor kinase activity"/>
    <property type="evidence" value="ECO:0007669"/>
    <property type="project" value="InterPro"/>
</dbReference>
<proteinExistence type="predicted"/>
<keyword evidence="10" id="KW-1185">Reference proteome</keyword>
<dbReference type="InterPro" id="IPR003594">
    <property type="entry name" value="HATPase_dom"/>
</dbReference>
<dbReference type="InterPro" id="IPR036890">
    <property type="entry name" value="HATPase_C_sf"/>
</dbReference>
<dbReference type="GO" id="GO:0046983">
    <property type="term" value="F:protein dimerization activity"/>
    <property type="evidence" value="ECO:0007669"/>
    <property type="project" value="InterPro"/>
</dbReference>
<evidence type="ECO:0000256" key="6">
    <source>
        <dbReference type="ARBA" id="ARBA00022840"/>
    </source>
</evidence>
<comment type="catalytic activity">
    <reaction evidence="1">
        <text>ATP + protein L-histidine = ADP + protein N-phospho-L-histidine.</text>
        <dbReference type="EC" id="2.7.13.3"/>
    </reaction>
</comment>
<dbReference type="AlphaFoldDB" id="A0A385TJD2"/>
<dbReference type="Proteomes" id="UP000266552">
    <property type="component" value="Chromosome"/>
</dbReference>
<name>A0A385TJD2_PAELA</name>